<accession>B6K387</accession>
<dbReference type="InterPro" id="IPR004408">
    <property type="entry name" value="Biotin_CoA_COase_ligase"/>
</dbReference>
<keyword evidence="6" id="KW-1185">Reference proteome</keyword>
<dbReference type="InterPro" id="IPR019197">
    <property type="entry name" value="Biotin-prot_ligase_N"/>
</dbReference>
<dbReference type="SUPFAM" id="SSF55681">
    <property type="entry name" value="Class II aaRS and biotin synthetases"/>
    <property type="match status" value="1"/>
</dbReference>
<keyword evidence="2 4" id="KW-0436">Ligase</keyword>
<dbReference type="CDD" id="cd03144">
    <property type="entry name" value="GATase1_ScBLP_like"/>
    <property type="match status" value="1"/>
</dbReference>
<dbReference type="GO" id="GO:0004077">
    <property type="term" value="F:biotin--[biotin carboxyl-carrier protein] ligase activity"/>
    <property type="evidence" value="ECO:0000318"/>
    <property type="project" value="GO_Central"/>
</dbReference>
<dbReference type="InterPro" id="IPR004143">
    <property type="entry name" value="BPL_LPL_catalytic"/>
</dbReference>
<dbReference type="EMBL" id="KE651167">
    <property type="protein sequence ID" value="EEB07944.1"/>
    <property type="molecule type" value="Genomic_DNA"/>
</dbReference>
<feature type="domain" description="BPL/LPL catalytic" evidence="3">
    <location>
        <begin position="346"/>
        <end position="561"/>
    </location>
</feature>
<protein>
    <submittedName>
        <fullName evidence="4">Biotin-protein ligase</fullName>
    </submittedName>
</protein>
<dbReference type="SUPFAM" id="SSF52317">
    <property type="entry name" value="Class I glutamine amidotransferase-like"/>
    <property type="match status" value="1"/>
</dbReference>
<dbReference type="GO" id="GO:0005737">
    <property type="term" value="C:cytoplasm"/>
    <property type="evidence" value="ECO:0000318"/>
    <property type="project" value="GO_Central"/>
</dbReference>
<dbReference type="HOGENOM" id="CLU_006150_1_1_1"/>
<reference evidence="4 6" key="1">
    <citation type="journal article" date="2011" name="Science">
        <title>Comparative functional genomics of the fission yeasts.</title>
        <authorList>
            <person name="Rhind N."/>
            <person name="Chen Z."/>
            <person name="Yassour M."/>
            <person name="Thompson D.A."/>
            <person name="Haas B.J."/>
            <person name="Habib N."/>
            <person name="Wapinski I."/>
            <person name="Roy S."/>
            <person name="Lin M.F."/>
            <person name="Heiman D.I."/>
            <person name="Young S.K."/>
            <person name="Furuya K."/>
            <person name="Guo Y."/>
            <person name="Pidoux A."/>
            <person name="Chen H.M."/>
            <person name="Robbertse B."/>
            <person name="Goldberg J.M."/>
            <person name="Aoki K."/>
            <person name="Bayne E.H."/>
            <person name="Berlin A.M."/>
            <person name="Desjardins C.A."/>
            <person name="Dobbs E."/>
            <person name="Dukaj L."/>
            <person name="Fan L."/>
            <person name="FitzGerald M.G."/>
            <person name="French C."/>
            <person name="Gujja S."/>
            <person name="Hansen K."/>
            <person name="Keifenheim D."/>
            <person name="Levin J.Z."/>
            <person name="Mosher R.A."/>
            <person name="Mueller C.A."/>
            <person name="Pfiffner J."/>
            <person name="Priest M."/>
            <person name="Russ C."/>
            <person name="Smialowska A."/>
            <person name="Swoboda P."/>
            <person name="Sykes S.M."/>
            <person name="Vaughn M."/>
            <person name="Vengrova S."/>
            <person name="Yoder R."/>
            <person name="Zeng Q."/>
            <person name="Allshire R."/>
            <person name="Baulcombe D."/>
            <person name="Birren B.W."/>
            <person name="Brown W."/>
            <person name="Ekwall K."/>
            <person name="Kellis M."/>
            <person name="Leatherwood J."/>
            <person name="Levin H."/>
            <person name="Margalit H."/>
            <person name="Martienssen R."/>
            <person name="Nieduszynski C.A."/>
            <person name="Spatafora J.W."/>
            <person name="Friedman N."/>
            <person name="Dalgaard J.Z."/>
            <person name="Baumann P."/>
            <person name="Niki H."/>
            <person name="Regev A."/>
            <person name="Nusbaum C."/>
        </authorList>
    </citation>
    <scope>NUCLEOTIDE SEQUENCE [LARGE SCALE GENOMIC DNA]</scope>
    <source>
        <strain evidence="6">yFS275 / FY16936</strain>
    </source>
</reference>
<dbReference type="eggNOG" id="KOG1536">
    <property type="taxonomic scope" value="Eukaryota"/>
</dbReference>
<dbReference type="InterPro" id="IPR029062">
    <property type="entry name" value="Class_I_gatase-like"/>
</dbReference>
<dbReference type="Pfam" id="PF09825">
    <property type="entry name" value="BPL_N"/>
    <property type="match status" value="1"/>
</dbReference>
<dbReference type="VEuPathDB" id="FungiDB:SJAG_03069"/>
<dbReference type="STRING" id="402676.B6K387"/>
<dbReference type="Gene3D" id="3.30.930.10">
    <property type="entry name" value="Bira Bifunctional Protein, Domain 2"/>
    <property type="match status" value="1"/>
</dbReference>
<dbReference type="JaponicusDB" id="SJAG_03069">
    <property type="gene designation" value="bpl1"/>
</dbReference>
<dbReference type="AlphaFoldDB" id="B6K387"/>
<evidence type="ECO:0000256" key="2">
    <source>
        <dbReference type="ARBA" id="ARBA00022598"/>
    </source>
</evidence>
<dbReference type="PANTHER" id="PTHR12835:SF5">
    <property type="entry name" value="BIOTIN--PROTEIN LIGASE"/>
    <property type="match status" value="1"/>
</dbReference>
<dbReference type="OMA" id="HHAFYSN"/>
<dbReference type="PROSITE" id="PS51733">
    <property type="entry name" value="BPL_LPL_CATALYTIC"/>
    <property type="match status" value="1"/>
</dbReference>
<sequence>MNVLIYSGTGTSKIALTRTYQSLLRMVVPHYALRYVDVRTLDNEPWTSSTALLVIPGGRDLGYCKDFTEKTYQKVKEFVRRGGSYLGICAGGYFASGKVDFRMEDSKLNVVGPRKLAFFPGTCKGPTYPGFVYDSESGARAAPLALSPDLSVPGATDGIVKIYWNGGGSFVDAHKYENVRILARYNDLPESQNNEQASVISMNVGRGRVILTGVHPEFETDGCEGHEKRDETLRLEFLRCLLQDLNIKINEDYNSEQWKPSLHYLITSDFHSSLPDLAVLFEQESRNVLRDKRYTFHFNAAASAEITTGEASTLNNDEEEDRTMLSIHSCTPSKATELFSQHFDYQLYDRCLGDCDFGRPFLYAPVTTSTQSLLDQNTGFLSTLPTGFTACADHQLNGRGRGQNMFVSPPGILAFSYVVRISSTQFSTVPVALIQYLVSLAVVESIHGYAPGFDKLPVFIKWPNDVYVQVSDNEKLPKSEQYKKLSGVIVTTNYSNNELFLVVGCGVNVDNTGPTTSLNAVVSQWNKTAKQAGHVALEKVRREKLLALFFHYFELYYNQLIHQGFSTILPVYYKNWLHTNQKVYLENGVPARIEGITTDCGLLIAQPITEDGRPIGVKVILQPDGNSFDFMRNLITKK</sequence>
<evidence type="ECO:0000313" key="6">
    <source>
        <dbReference type="Proteomes" id="UP000001744"/>
    </source>
</evidence>
<dbReference type="Proteomes" id="UP000001744">
    <property type="component" value="Unassembled WGS sequence"/>
</dbReference>
<proteinExistence type="inferred from homology"/>
<comment type="similarity">
    <text evidence="1">Belongs to the biotin--protein ligase family.</text>
</comment>
<evidence type="ECO:0000313" key="4">
    <source>
        <dbReference type="EMBL" id="EEB07944.1"/>
    </source>
</evidence>
<name>B6K387_SCHJY</name>
<dbReference type="RefSeq" id="XP_002174237.1">
    <property type="nucleotide sequence ID" value="XM_002174201.2"/>
</dbReference>
<dbReference type="GeneID" id="7048985"/>
<dbReference type="Pfam" id="PF03099">
    <property type="entry name" value="BPL_LplA_LipB"/>
    <property type="match status" value="1"/>
</dbReference>
<dbReference type="PANTHER" id="PTHR12835">
    <property type="entry name" value="BIOTIN PROTEIN LIGASE"/>
    <property type="match status" value="1"/>
</dbReference>
<gene>
    <name evidence="5" type="primary">bpl1</name>
    <name evidence="4" type="ORF">SJAG_03069</name>
</gene>
<evidence type="ECO:0000256" key="1">
    <source>
        <dbReference type="ARBA" id="ARBA00009934"/>
    </source>
</evidence>
<organism evidence="4 6">
    <name type="scientific">Schizosaccharomyces japonicus (strain yFS275 / FY16936)</name>
    <name type="common">Fission yeast</name>
    <dbReference type="NCBI Taxonomy" id="402676"/>
    <lineage>
        <taxon>Eukaryota</taxon>
        <taxon>Fungi</taxon>
        <taxon>Dikarya</taxon>
        <taxon>Ascomycota</taxon>
        <taxon>Taphrinomycotina</taxon>
        <taxon>Schizosaccharomycetes</taxon>
        <taxon>Schizosaccharomycetales</taxon>
        <taxon>Schizosaccharomycetaceae</taxon>
        <taxon>Schizosaccharomyces</taxon>
    </lineage>
</organism>
<dbReference type="Gene3D" id="3.40.50.880">
    <property type="match status" value="1"/>
</dbReference>
<evidence type="ECO:0000259" key="3">
    <source>
        <dbReference type="PROSITE" id="PS51733"/>
    </source>
</evidence>
<evidence type="ECO:0000313" key="5">
    <source>
        <dbReference type="JaponicusDB" id="SJAG_03069"/>
    </source>
</evidence>
<dbReference type="InterPro" id="IPR045864">
    <property type="entry name" value="aa-tRNA-synth_II/BPL/LPL"/>
</dbReference>
<dbReference type="CDD" id="cd16442">
    <property type="entry name" value="BPL"/>
    <property type="match status" value="1"/>
</dbReference>
<dbReference type="OrthoDB" id="10250105at2759"/>